<keyword evidence="1" id="KW-0812">Transmembrane</keyword>
<feature type="transmembrane region" description="Helical" evidence="1">
    <location>
        <begin position="117"/>
        <end position="136"/>
    </location>
</feature>
<feature type="transmembrane region" description="Helical" evidence="1">
    <location>
        <begin position="55"/>
        <end position="72"/>
    </location>
</feature>
<reference evidence="2 3" key="1">
    <citation type="journal article" date="2015" name="Nature">
        <title>rRNA introns, odd ribosomes, and small enigmatic genomes across a large radiation of phyla.</title>
        <authorList>
            <person name="Brown C.T."/>
            <person name="Hug L.A."/>
            <person name="Thomas B.C."/>
            <person name="Sharon I."/>
            <person name="Castelle C.J."/>
            <person name="Singh A."/>
            <person name="Wilkins M.J."/>
            <person name="Williams K.H."/>
            <person name="Banfield J.F."/>
        </authorList>
    </citation>
    <scope>NUCLEOTIDE SEQUENCE [LARGE SCALE GENOMIC DNA]</scope>
</reference>
<name>A0A0G2A7Z9_9BACT</name>
<evidence type="ECO:0000256" key="1">
    <source>
        <dbReference type="SAM" id="Phobius"/>
    </source>
</evidence>
<keyword evidence="1" id="KW-1133">Transmembrane helix</keyword>
<proteinExistence type="predicted"/>
<organism evidence="2 3">
    <name type="scientific">Candidatus Uhrbacteria bacterium GW2011_GWD2_52_7</name>
    <dbReference type="NCBI Taxonomy" id="1618989"/>
    <lineage>
        <taxon>Bacteria</taxon>
        <taxon>Candidatus Uhriibacteriota</taxon>
    </lineage>
</organism>
<accession>A0A0G2A7Z9</accession>
<comment type="caution">
    <text evidence="2">The sequence shown here is derived from an EMBL/GenBank/DDBJ whole genome shotgun (WGS) entry which is preliminary data.</text>
</comment>
<protein>
    <submittedName>
        <fullName evidence="2">Uncharacterized protein</fullName>
    </submittedName>
</protein>
<dbReference type="EMBL" id="LCRD01000072">
    <property type="protein sequence ID" value="KKW28449.1"/>
    <property type="molecule type" value="Genomic_DNA"/>
</dbReference>
<evidence type="ECO:0000313" key="3">
    <source>
        <dbReference type="Proteomes" id="UP000034846"/>
    </source>
</evidence>
<gene>
    <name evidence="2" type="ORF">UY72_C0072G0009</name>
</gene>
<feature type="transmembrane region" description="Helical" evidence="1">
    <location>
        <begin position="21"/>
        <end position="43"/>
    </location>
</feature>
<sequence length="248" mass="27232">MVAHRTRWLLYFGNMRLRSSSDWTPTVCFGFAALLMLAIHWLIETPPGIERVMPWVFAGIAGVSAVKAAMGMKLPDGSTSYSWGDIGMAGELLFFAIGMLTFGGMGVASGLAGGEAWLISLVWGGIFLTYASWLAFRRRRTIFTTDGRMMVCFGKPFALYSRSWKTSDFSALLATTDWHYAGTLGMITSWRRAWHISAKGKRGNAYLYKCSSESDARELLVAFSKLTGIPASPLPHAKGSNESRSIAV</sequence>
<keyword evidence="1" id="KW-0472">Membrane</keyword>
<dbReference type="AlphaFoldDB" id="A0A0G2A7Z9"/>
<dbReference type="Proteomes" id="UP000034846">
    <property type="component" value="Unassembled WGS sequence"/>
</dbReference>
<feature type="transmembrane region" description="Helical" evidence="1">
    <location>
        <begin position="92"/>
        <end position="111"/>
    </location>
</feature>
<evidence type="ECO:0000313" key="2">
    <source>
        <dbReference type="EMBL" id="KKW28449.1"/>
    </source>
</evidence>